<evidence type="ECO:0000313" key="3">
    <source>
        <dbReference type="Proteomes" id="UP000320772"/>
    </source>
</evidence>
<dbReference type="Proteomes" id="UP000320772">
    <property type="component" value="Unassembled WGS sequence"/>
</dbReference>
<accession>A0A4Y3M7N4</accession>
<proteinExistence type="predicted"/>
<name>A0A4Y3M7N4_9PROT</name>
<feature type="region of interest" description="Disordered" evidence="1">
    <location>
        <begin position="1"/>
        <end position="48"/>
    </location>
</feature>
<dbReference type="EMBL" id="BJLY01000004">
    <property type="protein sequence ID" value="GEB04543.1"/>
    <property type="molecule type" value="Genomic_DNA"/>
</dbReference>
<gene>
    <name evidence="2" type="ORF">GRO01_21190</name>
</gene>
<keyword evidence="3" id="KW-1185">Reference proteome</keyword>
<protein>
    <submittedName>
        <fullName evidence="2">Uncharacterized protein</fullName>
    </submittedName>
</protein>
<feature type="compositionally biased region" description="Basic and acidic residues" evidence="1">
    <location>
        <begin position="1"/>
        <end position="25"/>
    </location>
</feature>
<organism evidence="2 3">
    <name type="scientific">Gluconobacter roseus NBRC 3990</name>
    <dbReference type="NCBI Taxonomy" id="1307950"/>
    <lineage>
        <taxon>Bacteria</taxon>
        <taxon>Pseudomonadati</taxon>
        <taxon>Pseudomonadota</taxon>
        <taxon>Alphaproteobacteria</taxon>
        <taxon>Acetobacterales</taxon>
        <taxon>Acetobacteraceae</taxon>
        <taxon>Gluconobacter</taxon>
    </lineage>
</organism>
<comment type="caution">
    <text evidence="2">The sequence shown here is derived from an EMBL/GenBank/DDBJ whole genome shotgun (WGS) entry which is preliminary data.</text>
</comment>
<evidence type="ECO:0000256" key="1">
    <source>
        <dbReference type="SAM" id="MobiDB-lite"/>
    </source>
</evidence>
<sequence>MTDQPWNKRDDIETAALRRHDKTQSESRTPFLTCDEPEDTDPEGGKPWECPCCAMPWGL</sequence>
<dbReference type="AlphaFoldDB" id="A0A4Y3M7N4"/>
<reference evidence="2 3" key="1">
    <citation type="submission" date="2019-06" db="EMBL/GenBank/DDBJ databases">
        <title>Whole genome shotgun sequence of Gluconobacter roseus NBRC 3990.</title>
        <authorList>
            <person name="Hosoyama A."/>
            <person name="Uohara A."/>
            <person name="Ohji S."/>
            <person name="Ichikawa N."/>
        </authorList>
    </citation>
    <scope>NUCLEOTIDE SEQUENCE [LARGE SCALE GENOMIC DNA]</scope>
    <source>
        <strain evidence="2 3">NBRC 3990</strain>
    </source>
</reference>
<evidence type="ECO:0000313" key="2">
    <source>
        <dbReference type="EMBL" id="GEB04543.1"/>
    </source>
</evidence>